<feature type="region of interest" description="Disordered" evidence="1">
    <location>
        <begin position="1"/>
        <end position="456"/>
    </location>
</feature>
<feature type="compositionally biased region" description="Pro residues" evidence="1">
    <location>
        <begin position="117"/>
        <end position="130"/>
    </location>
</feature>
<gene>
    <name evidence="2" type="ORF">B0H16DRAFT_617365</name>
</gene>
<dbReference type="AlphaFoldDB" id="A0AAD7NZE7"/>
<dbReference type="EMBL" id="JARKIB010000004">
    <property type="protein sequence ID" value="KAJ7781353.1"/>
    <property type="molecule type" value="Genomic_DNA"/>
</dbReference>
<feature type="compositionally biased region" description="Low complexity" evidence="1">
    <location>
        <begin position="35"/>
        <end position="44"/>
    </location>
</feature>
<feature type="compositionally biased region" description="Pro residues" evidence="1">
    <location>
        <begin position="137"/>
        <end position="146"/>
    </location>
</feature>
<evidence type="ECO:0000313" key="2">
    <source>
        <dbReference type="EMBL" id="KAJ7781353.1"/>
    </source>
</evidence>
<name>A0AAD7NZE7_9AGAR</name>
<proteinExistence type="predicted"/>
<sequence>MPQSPSFFRTWGRKDRPQSSPTQGSPQEAPPPPRSSSSSPVSDRPVSKRRPSDAFLRLFKSSHAEPDASSLAVDEQRHPQAGSPSRAPHSLPFHYPSTNSPDDRSSPVLAPRSLDRPLPPVPPVRPPRPPSLNLYPIPVPPAPTPPKSVGSRRTPQRQLAVPGESSRRPGHKMPELDNVWEGFIRDAEGEDTDDLFTSPRRSDRPYSSTTSLHNRGAQAILDPSLTRKPRPTLYRAGGSESTPYLLRTPDLTSDSDSDSGDETVQKDVQFALSLFPHPPPLTRRRMPPKPLVLLPTPSIAPLPPSPAFPSPSFSSAESTPVATPTTPRSAEPSLYSFRKSSSPSPISILKKPGGSFSARPRLDSTPPPTPGTTGGFPEPSSAHRTPSPRLRSAQSVPYLQPLLLSASNTHRNTSSDTTSVNTRRRVGSRPQVDARPQLYTQPPFPPAPPVQWGYAV</sequence>
<organism evidence="2 3">
    <name type="scientific">Mycena metata</name>
    <dbReference type="NCBI Taxonomy" id="1033252"/>
    <lineage>
        <taxon>Eukaryota</taxon>
        <taxon>Fungi</taxon>
        <taxon>Dikarya</taxon>
        <taxon>Basidiomycota</taxon>
        <taxon>Agaricomycotina</taxon>
        <taxon>Agaricomycetes</taxon>
        <taxon>Agaricomycetidae</taxon>
        <taxon>Agaricales</taxon>
        <taxon>Marasmiineae</taxon>
        <taxon>Mycenaceae</taxon>
        <taxon>Mycena</taxon>
    </lineage>
</organism>
<feature type="compositionally biased region" description="Low complexity" evidence="1">
    <location>
        <begin position="310"/>
        <end position="320"/>
    </location>
</feature>
<accession>A0AAD7NZE7</accession>
<feature type="compositionally biased region" description="Low complexity" evidence="1">
    <location>
        <begin position="332"/>
        <end position="352"/>
    </location>
</feature>
<keyword evidence="3" id="KW-1185">Reference proteome</keyword>
<comment type="caution">
    <text evidence="2">The sequence shown here is derived from an EMBL/GenBank/DDBJ whole genome shotgun (WGS) entry which is preliminary data.</text>
</comment>
<evidence type="ECO:0000313" key="3">
    <source>
        <dbReference type="Proteomes" id="UP001215598"/>
    </source>
</evidence>
<dbReference type="Proteomes" id="UP001215598">
    <property type="component" value="Unassembled WGS sequence"/>
</dbReference>
<feature type="compositionally biased region" description="Pro residues" evidence="1">
    <location>
        <begin position="298"/>
        <end position="309"/>
    </location>
</feature>
<protein>
    <submittedName>
        <fullName evidence="2">Uncharacterized protein</fullName>
    </submittedName>
</protein>
<reference evidence="2" key="1">
    <citation type="submission" date="2023-03" db="EMBL/GenBank/DDBJ databases">
        <title>Massive genome expansion in bonnet fungi (Mycena s.s.) driven by repeated elements and novel gene families across ecological guilds.</title>
        <authorList>
            <consortium name="Lawrence Berkeley National Laboratory"/>
            <person name="Harder C.B."/>
            <person name="Miyauchi S."/>
            <person name="Viragh M."/>
            <person name="Kuo A."/>
            <person name="Thoen E."/>
            <person name="Andreopoulos B."/>
            <person name="Lu D."/>
            <person name="Skrede I."/>
            <person name="Drula E."/>
            <person name="Henrissat B."/>
            <person name="Morin E."/>
            <person name="Kohler A."/>
            <person name="Barry K."/>
            <person name="LaButti K."/>
            <person name="Morin E."/>
            <person name="Salamov A."/>
            <person name="Lipzen A."/>
            <person name="Mereny Z."/>
            <person name="Hegedus B."/>
            <person name="Baldrian P."/>
            <person name="Stursova M."/>
            <person name="Weitz H."/>
            <person name="Taylor A."/>
            <person name="Grigoriev I.V."/>
            <person name="Nagy L.G."/>
            <person name="Martin F."/>
            <person name="Kauserud H."/>
        </authorList>
    </citation>
    <scope>NUCLEOTIDE SEQUENCE</scope>
    <source>
        <strain evidence="2">CBHHK182m</strain>
    </source>
</reference>
<feature type="compositionally biased region" description="Polar residues" evidence="1">
    <location>
        <begin position="405"/>
        <end position="421"/>
    </location>
</feature>
<evidence type="ECO:0000256" key="1">
    <source>
        <dbReference type="SAM" id="MobiDB-lite"/>
    </source>
</evidence>